<dbReference type="EMBL" id="UOGK01000687">
    <property type="protein sequence ID" value="VAX42423.1"/>
    <property type="molecule type" value="Genomic_DNA"/>
</dbReference>
<dbReference type="InterPro" id="IPR036465">
    <property type="entry name" value="vWFA_dom_sf"/>
</dbReference>
<accession>A0A3B1DYV5</accession>
<keyword evidence="2" id="KW-1133">Transmembrane helix</keyword>
<sequence>MTAPHGTHPDRPHGAPGHPPQPAGLGVVPEPKPFDERLMQWIRRATVIGVAVSLLVHLIAWFIAAHFQVGHDVAGSPAPMPGVVDFAVMTEAELAELQDASLTFDSPSVPEINQEPMPEIESLDMPSEEEITGSLAEIAPTAIGTGAGDIGEASGLSDGGSGSGSASFFGVEATGSRFIYIVDTSGSMAVGGKLEALQRELVKSLDGLLSAADFLIITYNSSASALEGRQSWTDADERGKRFARRGIARLHSSGGTMPVPGFRLAFAMRPPPDAIYFMTDGEFSEEAAYEIATLNAEYKVPIHCIAFVSRRSEALMRQIASQSGGTYTFVPAPMGGP</sequence>
<reference evidence="4" key="1">
    <citation type="submission" date="2018-06" db="EMBL/GenBank/DDBJ databases">
        <authorList>
            <person name="Zhirakovskaya E."/>
        </authorList>
    </citation>
    <scope>NUCLEOTIDE SEQUENCE</scope>
</reference>
<feature type="transmembrane region" description="Helical" evidence="2">
    <location>
        <begin position="45"/>
        <end position="64"/>
    </location>
</feature>
<feature type="domain" description="VWFA" evidence="3">
    <location>
        <begin position="180"/>
        <end position="329"/>
    </location>
</feature>
<keyword evidence="2" id="KW-0472">Membrane</keyword>
<evidence type="ECO:0000256" key="2">
    <source>
        <dbReference type="SAM" id="Phobius"/>
    </source>
</evidence>
<dbReference type="Gene3D" id="3.40.50.410">
    <property type="entry name" value="von Willebrand factor, type A domain"/>
    <property type="match status" value="1"/>
</dbReference>
<evidence type="ECO:0000256" key="1">
    <source>
        <dbReference type="SAM" id="MobiDB-lite"/>
    </source>
</evidence>
<dbReference type="AlphaFoldDB" id="A0A3B1DYV5"/>
<proteinExistence type="predicted"/>
<dbReference type="SUPFAM" id="SSF53300">
    <property type="entry name" value="vWA-like"/>
    <property type="match status" value="1"/>
</dbReference>
<name>A0A3B1DYV5_9ZZZZ</name>
<dbReference type="Pfam" id="PF13768">
    <property type="entry name" value="VWA_3"/>
    <property type="match status" value="1"/>
</dbReference>
<keyword evidence="2" id="KW-0812">Transmembrane</keyword>
<gene>
    <name evidence="4" type="ORF">MNBD_PLANCTO03-1158</name>
</gene>
<evidence type="ECO:0000313" key="4">
    <source>
        <dbReference type="EMBL" id="VAX42423.1"/>
    </source>
</evidence>
<evidence type="ECO:0000259" key="3">
    <source>
        <dbReference type="Pfam" id="PF13768"/>
    </source>
</evidence>
<protein>
    <recommendedName>
        <fullName evidence="3">VWFA domain-containing protein</fullName>
    </recommendedName>
</protein>
<organism evidence="4">
    <name type="scientific">hydrothermal vent metagenome</name>
    <dbReference type="NCBI Taxonomy" id="652676"/>
    <lineage>
        <taxon>unclassified sequences</taxon>
        <taxon>metagenomes</taxon>
        <taxon>ecological metagenomes</taxon>
    </lineage>
</organism>
<dbReference type="InterPro" id="IPR002035">
    <property type="entry name" value="VWF_A"/>
</dbReference>
<feature type="region of interest" description="Disordered" evidence="1">
    <location>
        <begin position="1"/>
        <end position="30"/>
    </location>
</feature>